<evidence type="ECO:0000256" key="8">
    <source>
        <dbReference type="SAM" id="MobiDB-lite"/>
    </source>
</evidence>
<feature type="region of interest" description="Disordered" evidence="8">
    <location>
        <begin position="203"/>
        <end position="223"/>
    </location>
</feature>
<evidence type="ECO:0000313" key="9">
    <source>
        <dbReference type="EMBL" id="WEK36177.1"/>
    </source>
</evidence>
<name>A0AAJ5WT36_9BACT</name>
<evidence type="ECO:0000256" key="3">
    <source>
        <dbReference type="ARBA" id="ARBA00022475"/>
    </source>
</evidence>
<evidence type="ECO:0000256" key="1">
    <source>
        <dbReference type="ARBA" id="ARBA00004162"/>
    </source>
</evidence>
<evidence type="ECO:0000256" key="4">
    <source>
        <dbReference type="ARBA" id="ARBA00022692"/>
    </source>
</evidence>
<dbReference type="PANTHER" id="PTHR30558">
    <property type="entry name" value="EXBD MEMBRANE COMPONENT OF PMF-DRIVEN MACROMOLECULE IMPORT SYSTEM"/>
    <property type="match status" value="1"/>
</dbReference>
<dbReference type="EMBL" id="CP119311">
    <property type="protein sequence ID" value="WEK36177.1"/>
    <property type="molecule type" value="Genomic_DNA"/>
</dbReference>
<keyword evidence="6" id="KW-0472">Membrane</keyword>
<evidence type="ECO:0000256" key="5">
    <source>
        <dbReference type="ARBA" id="ARBA00022989"/>
    </source>
</evidence>
<keyword evidence="7" id="KW-0653">Protein transport</keyword>
<keyword evidence="3" id="KW-1003">Cell membrane</keyword>
<dbReference type="AlphaFoldDB" id="A0AAJ5WT36"/>
<dbReference type="GO" id="GO:0005886">
    <property type="term" value="C:plasma membrane"/>
    <property type="evidence" value="ECO:0007669"/>
    <property type="project" value="UniProtKB-SubCell"/>
</dbReference>
<gene>
    <name evidence="9" type="ORF">P0Y53_01570</name>
</gene>
<reference evidence="9" key="1">
    <citation type="submission" date="2023-03" db="EMBL/GenBank/DDBJ databases">
        <title>Andean soil-derived lignocellulolytic bacterial consortium as a source of novel taxa and putative plastic-active enzymes.</title>
        <authorList>
            <person name="Diaz-Garcia L."/>
            <person name="Chuvochina M."/>
            <person name="Feuerriegel G."/>
            <person name="Bunk B."/>
            <person name="Sproer C."/>
            <person name="Streit W.R."/>
            <person name="Rodriguez L.M."/>
            <person name="Overmann J."/>
            <person name="Jimenez D.J."/>
        </authorList>
    </citation>
    <scope>NUCLEOTIDE SEQUENCE</scope>
    <source>
        <strain evidence="9">MAG 7</strain>
    </source>
</reference>
<evidence type="ECO:0000313" key="10">
    <source>
        <dbReference type="Proteomes" id="UP001220610"/>
    </source>
</evidence>
<evidence type="ECO:0000256" key="6">
    <source>
        <dbReference type="ARBA" id="ARBA00023136"/>
    </source>
</evidence>
<comment type="subcellular location">
    <subcellularLocation>
        <location evidence="1">Cell membrane</location>
        <topology evidence="1">Single-pass membrane protein</topology>
    </subcellularLocation>
    <subcellularLocation>
        <location evidence="7">Cell membrane</location>
        <topology evidence="7">Single-pass type II membrane protein</topology>
    </subcellularLocation>
</comment>
<evidence type="ECO:0000256" key="7">
    <source>
        <dbReference type="RuleBase" id="RU003879"/>
    </source>
</evidence>
<dbReference type="Proteomes" id="UP001220610">
    <property type="component" value="Chromosome"/>
</dbReference>
<sequence length="223" mass="24546">MPKVKVPRKSTNVDMTAMCDVAFLLLSFFILTTKFKPSEALEVTTPKSVSTKAVDAQNVVLITMDKDGKVYFSVGDENADEKDQILDLVSNTKNLQLGEPEKAAFRRSASFIGVPFSQLKSFLQLTPEQLKSFKSPGIPIDSANNELQLWMGAANTAFQGKKMALMVKGDNNAKFPTFKGVIDAFKKNEIFKFSMITDPEGVPEGTDLYRTNQRSGGKAAETE</sequence>
<keyword evidence="5" id="KW-1133">Transmembrane helix</keyword>
<dbReference type="PANTHER" id="PTHR30558:SF3">
    <property type="entry name" value="BIOPOLYMER TRANSPORT PROTEIN EXBD-RELATED"/>
    <property type="match status" value="1"/>
</dbReference>
<evidence type="ECO:0000256" key="2">
    <source>
        <dbReference type="ARBA" id="ARBA00005811"/>
    </source>
</evidence>
<dbReference type="InterPro" id="IPR003400">
    <property type="entry name" value="ExbD"/>
</dbReference>
<comment type="similarity">
    <text evidence="2 7">Belongs to the ExbD/TolR family.</text>
</comment>
<dbReference type="Pfam" id="PF02472">
    <property type="entry name" value="ExbD"/>
    <property type="match status" value="1"/>
</dbReference>
<dbReference type="GO" id="GO:0015031">
    <property type="term" value="P:protein transport"/>
    <property type="evidence" value="ECO:0007669"/>
    <property type="project" value="UniProtKB-KW"/>
</dbReference>
<keyword evidence="4 7" id="KW-0812">Transmembrane</keyword>
<dbReference type="GO" id="GO:0022857">
    <property type="term" value="F:transmembrane transporter activity"/>
    <property type="evidence" value="ECO:0007669"/>
    <property type="project" value="InterPro"/>
</dbReference>
<proteinExistence type="inferred from homology"/>
<keyword evidence="7" id="KW-0813">Transport</keyword>
<organism evidence="9 10">
    <name type="scientific">Candidatus Pseudobacter hemicellulosilyticus</name>
    <dbReference type="NCBI Taxonomy" id="3121375"/>
    <lineage>
        <taxon>Bacteria</taxon>
        <taxon>Pseudomonadati</taxon>
        <taxon>Bacteroidota</taxon>
        <taxon>Chitinophagia</taxon>
        <taxon>Chitinophagales</taxon>
        <taxon>Chitinophagaceae</taxon>
        <taxon>Pseudobacter</taxon>
    </lineage>
</organism>
<protein>
    <submittedName>
        <fullName evidence="9">Biopolymer transporter ExbD</fullName>
    </submittedName>
</protein>
<accession>A0AAJ5WT36</accession>